<dbReference type="Gene3D" id="2.60.40.10">
    <property type="entry name" value="Immunoglobulins"/>
    <property type="match status" value="1"/>
</dbReference>
<dbReference type="InterPro" id="IPR013783">
    <property type="entry name" value="Ig-like_fold"/>
</dbReference>
<protein>
    <submittedName>
        <fullName evidence="3">DUF5103 domain-containing protein</fullName>
    </submittedName>
</protein>
<dbReference type="Proteomes" id="UP000681610">
    <property type="component" value="Unassembled WGS sequence"/>
</dbReference>
<keyword evidence="1" id="KW-0732">Signal</keyword>
<keyword evidence="4" id="KW-1185">Reference proteome</keyword>
<evidence type="ECO:0000313" key="3">
    <source>
        <dbReference type="EMBL" id="MBO1883276.1"/>
    </source>
</evidence>
<dbReference type="RefSeq" id="WP_208057991.1">
    <property type="nucleotide sequence ID" value="NZ_JAGDYP010000001.1"/>
</dbReference>
<feature type="signal peptide" evidence="1">
    <location>
        <begin position="1"/>
        <end position="18"/>
    </location>
</feature>
<name>A0ABS3PVC0_9FLAO</name>
<proteinExistence type="predicted"/>
<accession>A0ABS3PVC0</accession>
<dbReference type="EMBL" id="JAGDYP010000001">
    <property type="protein sequence ID" value="MBO1883276.1"/>
    <property type="molecule type" value="Genomic_DNA"/>
</dbReference>
<evidence type="ECO:0000256" key="1">
    <source>
        <dbReference type="SAM" id="SignalP"/>
    </source>
</evidence>
<organism evidence="3 4">
    <name type="scientific">Capnocytophaga bilenii</name>
    <dbReference type="NCBI Taxonomy" id="2819369"/>
    <lineage>
        <taxon>Bacteria</taxon>
        <taxon>Pseudomonadati</taxon>
        <taxon>Bacteroidota</taxon>
        <taxon>Flavobacteriia</taxon>
        <taxon>Flavobacteriales</taxon>
        <taxon>Flavobacteriaceae</taxon>
        <taxon>Capnocytophaga</taxon>
    </lineage>
</organism>
<evidence type="ECO:0000313" key="4">
    <source>
        <dbReference type="Proteomes" id="UP000681610"/>
    </source>
</evidence>
<dbReference type="SUPFAM" id="SSF81296">
    <property type="entry name" value="E set domains"/>
    <property type="match status" value="1"/>
</dbReference>
<dbReference type="InterPro" id="IPR031345">
    <property type="entry name" value="T9SS_Plug_N"/>
</dbReference>
<evidence type="ECO:0000259" key="2">
    <source>
        <dbReference type="Pfam" id="PF17116"/>
    </source>
</evidence>
<feature type="chain" id="PRO_5046110435" evidence="1">
    <location>
        <begin position="19"/>
        <end position="409"/>
    </location>
</feature>
<reference evidence="3 4" key="1">
    <citation type="submission" date="2021-03" db="EMBL/GenBank/DDBJ databases">
        <title>Isolation and description of Capnocytophaga bilenii sp. nov., a novel Capnocytophaga species, isolated from a gingivitis subject.</title>
        <authorList>
            <person name="Antezack A."/>
            <person name="Monnet-Corti V."/>
            <person name="La Scola B."/>
        </authorList>
    </citation>
    <scope>NUCLEOTIDE SEQUENCE [LARGE SCALE GENOMIC DNA]</scope>
    <source>
        <strain evidence="3 4">Marseille-Q4570</strain>
    </source>
</reference>
<gene>
    <name evidence="3" type="ORF">J4N46_02295</name>
</gene>
<comment type="caution">
    <text evidence="3">The sequence shown here is derived from an EMBL/GenBank/DDBJ whole genome shotgun (WGS) entry which is preliminary data.</text>
</comment>
<sequence>MKNLLFILLFPLVLQAQALVEKTPPEYIKTIIFKADANDKNQFPIVRRNESFSLQFDDIIGNEETYYYQLTHCNADWTPSQLLKSEYLKGIDGQPIQPEANSYGTLQTYSHYRVTFPNELTQPTLSGNYMLSITDSYGTELFSRRFILYTPLVAVPTEVKRARDMKYYDTSQVVQFSIRQRDLRLENPQEAVKVAILQNFRWDRAITGVKPQYVIGNDLVYKYDRETSFEGGNEYYYFDSKDLQVAAQGVVRLQRNKLINSFLTVNTPRANHLYTYYPDINGDFLIKTLHGANYATEADYTWVHFALQGTSELWNKEVYVYGKFSNYELLNDYKLTYDPDDGLFKGKVLLKQGFYNYKFATKQGNKVDYDEIGGNFYQTENTYLVIVYYRQPGNLYDEVIGIGAASVAQ</sequence>
<feature type="domain" description="Type 9 secretion system plug protein N-terminal" evidence="2">
    <location>
        <begin position="28"/>
        <end position="149"/>
    </location>
</feature>
<dbReference type="Pfam" id="PF17116">
    <property type="entry name" value="T9SS_plug_1st"/>
    <property type="match status" value="1"/>
</dbReference>
<dbReference type="InterPro" id="IPR014756">
    <property type="entry name" value="Ig_E-set"/>
</dbReference>